<dbReference type="Pfam" id="PF00126">
    <property type="entry name" value="HTH_1"/>
    <property type="match status" value="1"/>
</dbReference>
<dbReference type="Gene3D" id="3.40.190.290">
    <property type="match status" value="1"/>
</dbReference>
<dbReference type="Gene3D" id="1.10.10.10">
    <property type="entry name" value="Winged helix-like DNA-binding domain superfamily/Winged helix DNA-binding domain"/>
    <property type="match status" value="1"/>
</dbReference>
<dbReference type="SUPFAM" id="SSF53850">
    <property type="entry name" value="Periplasmic binding protein-like II"/>
    <property type="match status" value="1"/>
</dbReference>
<dbReference type="RefSeq" id="WP_005660606.1">
    <property type="nucleotide sequence ID" value="NZ_JAKGUD010000006.1"/>
</dbReference>
<dbReference type="PANTHER" id="PTHR30126">
    <property type="entry name" value="HTH-TYPE TRANSCRIPTIONAL REGULATOR"/>
    <property type="match status" value="1"/>
</dbReference>
<dbReference type="PROSITE" id="PS50931">
    <property type="entry name" value="HTH_LYSR"/>
    <property type="match status" value="1"/>
</dbReference>
<keyword evidence="5" id="KW-0175">Coiled coil</keyword>
<evidence type="ECO:0000259" key="6">
    <source>
        <dbReference type="PROSITE" id="PS50931"/>
    </source>
</evidence>
<dbReference type="EMBL" id="JAKGUD010000006">
    <property type="protein sequence ID" value="MCF4142633.1"/>
    <property type="molecule type" value="Genomic_DNA"/>
</dbReference>
<dbReference type="PANTHER" id="PTHR30126:SF40">
    <property type="entry name" value="HTH-TYPE TRANSCRIPTIONAL REGULATOR GLTR"/>
    <property type="match status" value="1"/>
</dbReference>
<evidence type="ECO:0000313" key="7">
    <source>
        <dbReference type="EMBL" id="MCF4142633.1"/>
    </source>
</evidence>
<keyword evidence="3" id="KW-0238">DNA-binding</keyword>
<dbReference type="InterPro" id="IPR005119">
    <property type="entry name" value="LysR_subst-bd"/>
</dbReference>
<protein>
    <submittedName>
        <fullName evidence="7">LysR family transcriptional regulator</fullName>
    </submittedName>
</protein>
<dbReference type="InterPro" id="IPR000847">
    <property type="entry name" value="LysR_HTH_N"/>
</dbReference>
<dbReference type="Pfam" id="PF03466">
    <property type="entry name" value="LysR_substrate"/>
    <property type="match status" value="1"/>
</dbReference>
<dbReference type="PRINTS" id="PR00039">
    <property type="entry name" value="HTHLYSR"/>
</dbReference>
<accession>A0ABS9EN68</accession>
<evidence type="ECO:0000256" key="3">
    <source>
        <dbReference type="ARBA" id="ARBA00023125"/>
    </source>
</evidence>
<dbReference type="InterPro" id="IPR036390">
    <property type="entry name" value="WH_DNA-bd_sf"/>
</dbReference>
<dbReference type="Proteomes" id="UP001200430">
    <property type="component" value="Unassembled WGS sequence"/>
</dbReference>
<keyword evidence="2" id="KW-0805">Transcription regulation</keyword>
<evidence type="ECO:0000256" key="2">
    <source>
        <dbReference type="ARBA" id="ARBA00023015"/>
    </source>
</evidence>
<sequence length="301" mass="34331">MNQSTIKYFLNIVEEKSISKAAQKLHMSQSALSQQLKQLEEEMDTLLLERSNHGISLTKSGDLFYCYAQIFEELYEKMRSEMELLKHRSISVIRVSSSTSICEYLVPCALTAYQRRNPSIRFNNICNYTEEVLEDVRNFRSDIGFISQEKGSDEDLFVHKLMDNRLAIISSPKNRAIEDIRSLCELANMNLLLCPKKSGLRGIIDKAFSDNGVSPEKLNVVMEMGSLEALKASVANDDGVSIVPYVTIKKELYLEMLKQHIIPDVDMSCPVSIVYHRSSLQMPELDSFIEFMLHEGKDSFC</sequence>
<comment type="caution">
    <text evidence="7">The sequence shown here is derived from an EMBL/GenBank/DDBJ whole genome shotgun (WGS) entry which is preliminary data.</text>
</comment>
<name>A0ABS9EN68_9BACT</name>
<comment type="similarity">
    <text evidence="1">Belongs to the LysR transcriptional regulatory family.</text>
</comment>
<dbReference type="SUPFAM" id="SSF46785">
    <property type="entry name" value="Winged helix' DNA-binding domain"/>
    <property type="match status" value="1"/>
</dbReference>
<gene>
    <name evidence="7" type="ORF">L2W38_07370</name>
</gene>
<feature type="coiled-coil region" evidence="5">
    <location>
        <begin position="22"/>
        <end position="88"/>
    </location>
</feature>
<keyword evidence="8" id="KW-1185">Reference proteome</keyword>
<organism evidence="7 8">
    <name type="scientific">Dethiosulfovibrio marinus</name>
    <dbReference type="NCBI Taxonomy" id="133532"/>
    <lineage>
        <taxon>Bacteria</taxon>
        <taxon>Thermotogati</taxon>
        <taxon>Synergistota</taxon>
        <taxon>Synergistia</taxon>
        <taxon>Synergistales</taxon>
        <taxon>Dethiosulfovibrionaceae</taxon>
        <taxon>Dethiosulfovibrio</taxon>
    </lineage>
</organism>
<evidence type="ECO:0000256" key="4">
    <source>
        <dbReference type="ARBA" id="ARBA00023163"/>
    </source>
</evidence>
<dbReference type="InterPro" id="IPR036388">
    <property type="entry name" value="WH-like_DNA-bd_sf"/>
</dbReference>
<proteinExistence type="inferred from homology"/>
<evidence type="ECO:0000256" key="5">
    <source>
        <dbReference type="SAM" id="Coils"/>
    </source>
</evidence>
<keyword evidence="4" id="KW-0804">Transcription</keyword>
<reference evidence="7 8" key="1">
    <citation type="submission" date="2022-01" db="EMBL/GenBank/DDBJ databases">
        <title>Dethiosulfovibrio faecalis sp. nov., a novel proteolytic, non-sulfur-reducing bacterium isolated from a marine aquaculture solid waste bioreactor.</title>
        <authorList>
            <person name="Grabowski S."/>
            <person name="Apolinario E."/>
            <person name="Schneider N."/>
            <person name="Marshall C.W."/>
            <person name="Sowers K.R."/>
        </authorList>
    </citation>
    <scope>NUCLEOTIDE SEQUENCE [LARGE SCALE GENOMIC DNA]</scope>
    <source>
        <strain evidence="7 8">DSM 12537</strain>
    </source>
</reference>
<evidence type="ECO:0000256" key="1">
    <source>
        <dbReference type="ARBA" id="ARBA00009437"/>
    </source>
</evidence>
<evidence type="ECO:0000313" key="8">
    <source>
        <dbReference type="Proteomes" id="UP001200430"/>
    </source>
</evidence>
<feature type="domain" description="HTH lysR-type" evidence="6">
    <location>
        <begin position="1"/>
        <end position="58"/>
    </location>
</feature>